<protein>
    <recommendedName>
        <fullName evidence="3">WXG100 family type VII secretion target</fullName>
    </recommendedName>
</protein>
<proteinExistence type="predicted"/>
<dbReference type="AlphaFoldDB" id="A0A168HQD9"/>
<name>A0A168HQD9_9BACL</name>
<evidence type="ECO:0000313" key="2">
    <source>
        <dbReference type="Proteomes" id="UP000076967"/>
    </source>
</evidence>
<keyword evidence="2" id="KW-1185">Reference proteome</keyword>
<evidence type="ECO:0008006" key="3">
    <source>
        <dbReference type="Google" id="ProtNLM"/>
    </source>
</evidence>
<dbReference type="Proteomes" id="UP000076967">
    <property type="component" value="Unassembled WGS sequence"/>
</dbReference>
<evidence type="ECO:0000313" key="1">
    <source>
        <dbReference type="EMBL" id="OAB38424.1"/>
    </source>
</evidence>
<dbReference type="EMBL" id="LVJH01000048">
    <property type="protein sequence ID" value="OAB38424.1"/>
    <property type="molecule type" value="Genomic_DNA"/>
</dbReference>
<organism evidence="1 2">
    <name type="scientific">Paenibacillus glacialis</name>
    <dbReference type="NCBI Taxonomy" id="494026"/>
    <lineage>
        <taxon>Bacteria</taxon>
        <taxon>Bacillati</taxon>
        <taxon>Bacillota</taxon>
        <taxon>Bacilli</taxon>
        <taxon>Bacillales</taxon>
        <taxon>Paenibacillaceae</taxon>
        <taxon>Paenibacillus</taxon>
    </lineage>
</organism>
<accession>A0A168HQD9</accession>
<sequence length="89" mass="10475">MISKIVIEVADLMKAERELHGLIQKLQQNELHVKTIIGGISDWKGQSADELRNRLVPFYQGIQKQIKQIELHQMDLVKYTYRMKQADRQ</sequence>
<comment type="caution">
    <text evidence="1">The sequence shown here is derived from an EMBL/GenBank/DDBJ whole genome shotgun (WGS) entry which is preliminary data.</text>
</comment>
<reference evidence="1 2" key="1">
    <citation type="submission" date="2016-03" db="EMBL/GenBank/DDBJ databases">
        <title>Draft genome sequence of Paenibacillus glacialis DSM 22343.</title>
        <authorList>
            <person name="Shin S.-K."/>
            <person name="Yi H."/>
        </authorList>
    </citation>
    <scope>NUCLEOTIDE SEQUENCE [LARGE SCALE GENOMIC DNA]</scope>
    <source>
        <strain evidence="1 2">DSM 22343</strain>
    </source>
</reference>
<gene>
    <name evidence="1" type="ORF">PGLA_20240</name>
</gene>